<name>A0A914LFW7_MELIC</name>
<organism evidence="1 2">
    <name type="scientific">Meloidogyne incognita</name>
    <name type="common">Southern root-knot nematode worm</name>
    <name type="synonym">Oxyuris incognita</name>
    <dbReference type="NCBI Taxonomy" id="6306"/>
    <lineage>
        <taxon>Eukaryota</taxon>
        <taxon>Metazoa</taxon>
        <taxon>Ecdysozoa</taxon>
        <taxon>Nematoda</taxon>
        <taxon>Chromadorea</taxon>
        <taxon>Rhabditida</taxon>
        <taxon>Tylenchina</taxon>
        <taxon>Tylenchomorpha</taxon>
        <taxon>Tylenchoidea</taxon>
        <taxon>Meloidogynidae</taxon>
        <taxon>Meloidogyninae</taxon>
        <taxon>Meloidogyne</taxon>
        <taxon>Meloidogyne incognita group</taxon>
    </lineage>
</organism>
<dbReference type="WBParaSite" id="Minc3s00491g13213">
    <property type="protein sequence ID" value="Minc3s00491g13213"/>
    <property type="gene ID" value="Minc3s00491g13213"/>
</dbReference>
<protein>
    <submittedName>
        <fullName evidence="2">Uncharacterized protein</fullName>
    </submittedName>
</protein>
<keyword evidence="1" id="KW-1185">Reference proteome</keyword>
<accession>A0A914LFW7</accession>
<sequence length="201" mass="23217">MIINYKRQIINLIINHKRTVRMLQRCMSCKNRIIWLNNSSGDLRRRIDRKLQLGLLSIINRKTLHKKRCEARTSATTKRVEDQKALKSLAVVGDTTNAVQNWVDNFLSNSVVSASIVIGCILLPSNQLLWMEELLSAPNPPSLHEERAVHFQSQRRKSKTSHPAPIVQKAYDHLAEFHALSNKAPNKHFQFELQLGQHEWK</sequence>
<proteinExistence type="predicted"/>
<dbReference type="AlphaFoldDB" id="A0A914LFW7"/>
<dbReference type="Proteomes" id="UP000887563">
    <property type="component" value="Unplaced"/>
</dbReference>
<evidence type="ECO:0000313" key="2">
    <source>
        <dbReference type="WBParaSite" id="Minc3s00491g13213"/>
    </source>
</evidence>
<evidence type="ECO:0000313" key="1">
    <source>
        <dbReference type="Proteomes" id="UP000887563"/>
    </source>
</evidence>
<reference evidence="2" key="1">
    <citation type="submission" date="2022-11" db="UniProtKB">
        <authorList>
            <consortium name="WormBaseParasite"/>
        </authorList>
    </citation>
    <scope>IDENTIFICATION</scope>
</reference>